<reference evidence="3 4" key="1">
    <citation type="submission" date="2014-06" db="EMBL/GenBank/DDBJ databases">
        <title>Evolutionary Origins and Diversification of the Mycorrhizal Mutualists.</title>
        <authorList>
            <consortium name="DOE Joint Genome Institute"/>
            <consortium name="Mycorrhizal Genomics Consortium"/>
            <person name="Kohler A."/>
            <person name="Kuo A."/>
            <person name="Nagy L.G."/>
            <person name="Floudas D."/>
            <person name="Copeland A."/>
            <person name="Barry K.W."/>
            <person name="Cichocki N."/>
            <person name="Veneault-Fourrey C."/>
            <person name="LaButti K."/>
            <person name="Lindquist E.A."/>
            <person name="Lipzen A."/>
            <person name="Lundell T."/>
            <person name="Morin E."/>
            <person name="Murat C."/>
            <person name="Riley R."/>
            <person name="Ohm R."/>
            <person name="Sun H."/>
            <person name="Tunlid A."/>
            <person name="Henrissat B."/>
            <person name="Grigoriev I.V."/>
            <person name="Hibbett D.S."/>
            <person name="Martin F."/>
        </authorList>
    </citation>
    <scope>NUCLEOTIDE SEQUENCE [LARGE SCALE GENOMIC DNA]</scope>
    <source>
        <strain evidence="3 4">SS14</strain>
    </source>
</reference>
<dbReference type="SUPFAM" id="SSF54211">
    <property type="entry name" value="Ribosomal protein S5 domain 2-like"/>
    <property type="match status" value="1"/>
</dbReference>
<dbReference type="InterPro" id="IPR020568">
    <property type="entry name" value="Ribosomal_Su5_D2-typ_SF"/>
</dbReference>
<protein>
    <recommendedName>
        <fullName evidence="2">DNA mismatch repair protein S5 domain-containing protein</fullName>
    </recommendedName>
</protein>
<dbReference type="InterPro" id="IPR013507">
    <property type="entry name" value="DNA_mismatch_S5_2-like"/>
</dbReference>
<feature type="region of interest" description="Disordered" evidence="1">
    <location>
        <begin position="48"/>
        <end position="74"/>
    </location>
</feature>
<evidence type="ECO:0000259" key="2">
    <source>
        <dbReference type="Pfam" id="PF01119"/>
    </source>
</evidence>
<evidence type="ECO:0000313" key="3">
    <source>
        <dbReference type="EMBL" id="KIJ38927.1"/>
    </source>
</evidence>
<dbReference type="OrthoDB" id="10263226at2759"/>
<accession>A0A0C9VBN2</accession>
<dbReference type="InterPro" id="IPR014721">
    <property type="entry name" value="Ribsml_uS5_D2-typ_fold_subgr"/>
</dbReference>
<keyword evidence="4" id="KW-1185">Reference proteome</keyword>
<dbReference type="EMBL" id="KN837156">
    <property type="protein sequence ID" value="KIJ38927.1"/>
    <property type="molecule type" value="Genomic_DNA"/>
</dbReference>
<dbReference type="AlphaFoldDB" id="A0A0C9VBN2"/>
<evidence type="ECO:0000256" key="1">
    <source>
        <dbReference type="SAM" id="MobiDB-lite"/>
    </source>
</evidence>
<dbReference type="Proteomes" id="UP000054279">
    <property type="component" value="Unassembled WGS sequence"/>
</dbReference>
<feature type="compositionally biased region" description="Acidic residues" evidence="1">
    <location>
        <begin position="64"/>
        <end position="74"/>
    </location>
</feature>
<dbReference type="Pfam" id="PF01119">
    <property type="entry name" value="DNA_mis_repair"/>
    <property type="match status" value="1"/>
</dbReference>
<feature type="domain" description="DNA mismatch repair protein S5" evidence="2">
    <location>
        <begin position="77"/>
        <end position="136"/>
    </location>
</feature>
<name>A0A0C9VBN2_SPHS4</name>
<sequence>MSDTRQSGLFNVPRPPLRQVTPYSILSAYYTDRMSGKNYFMLWPPHHRKRSQVNPRPIRKATEDGIENDGEDDVPDSASWKAQAYISGVSYHAIPKMQFLLFIDNRLVESTCIKRAIEAIYSPILLKGTSPFVYLRYVRYGSLGPHIDRRELCSAYTCLVDVNRYLSLIQHTTKLFLANHSP</sequence>
<evidence type="ECO:0000313" key="4">
    <source>
        <dbReference type="Proteomes" id="UP000054279"/>
    </source>
</evidence>
<dbReference type="GO" id="GO:0006298">
    <property type="term" value="P:mismatch repair"/>
    <property type="evidence" value="ECO:0007669"/>
    <property type="project" value="InterPro"/>
</dbReference>
<dbReference type="GO" id="GO:0005524">
    <property type="term" value="F:ATP binding"/>
    <property type="evidence" value="ECO:0007669"/>
    <property type="project" value="InterPro"/>
</dbReference>
<gene>
    <name evidence="3" type="ORF">M422DRAFT_49830</name>
</gene>
<organism evidence="3 4">
    <name type="scientific">Sphaerobolus stellatus (strain SS14)</name>
    <dbReference type="NCBI Taxonomy" id="990650"/>
    <lineage>
        <taxon>Eukaryota</taxon>
        <taxon>Fungi</taxon>
        <taxon>Dikarya</taxon>
        <taxon>Basidiomycota</taxon>
        <taxon>Agaricomycotina</taxon>
        <taxon>Agaricomycetes</taxon>
        <taxon>Phallomycetidae</taxon>
        <taxon>Geastrales</taxon>
        <taxon>Sphaerobolaceae</taxon>
        <taxon>Sphaerobolus</taxon>
    </lineage>
</organism>
<dbReference type="HOGENOM" id="CLU_1482911_0_0_1"/>
<dbReference type="GO" id="GO:0030983">
    <property type="term" value="F:mismatched DNA binding"/>
    <property type="evidence" value="ECO:0007669"/>
    <property type="project" value="InterPro"/>
</dbReference>
<dbReference type="Gene3D" id="3.30.230.10">
    <property type="match status" value="1"/>
</dbReference>
<proteinExistence type="predicted"/>